<sequence>MKTQREYWDKKIDEWSSAAYGRKSQISVIEKIATYFRAVNKRKDIAIKLIGPIAKNKIFLDLGCGMGEFSFELASYFPKKIIAVDISKNAIQEINKIINKNNLDNIVECHVTDIRNEKKLPNCDIIVGLGFIDYLSKKELNHLFKMIGNKPYLFSYFEKKTSLFNLLHKIYITIQKCPGAYKYSRKEIREIIPQISKPLFIQKDGLQFITNMSFDTVDNL</sequence>
<dbReference type="Gene3D" id="3.40.50.150">
    <property type="entry name" value="Vaccinia Virus protein VP39"/>
    <property type="match status" value="1"/>
</dbReference>
<dbReference type="STRING" id="1618481.US54_C0033G0008"/>
<dbReference type="InterPro" id="IPR025714">
    <property type="entry name" value="Methyltranfer_dom"/>
</dbReference>
<dbReference type="Proteomes" id="UP000034471">
    <property type="component" value="Unassembled WGS sequence"/>
</dbReference>
<name>A0A0G0KAA2_9BACT</name>
<proteinExistence type="predicted"/>
<evidence type="ECO:0000259" key="1">
    <source>
        <dbReference type="Pfam" id="PF13847"/>
    </source>
</evidence>
<reference evidence="2 3" key="1">
    <citation type="journal article" date="2015" name="Nature">
        <title>rRNA introns, odd ribosomes, and small enigmatic genomes across a large radiation of phyla.</title>
        <authorList>
            <person name="Brown C.T."/>
            <person name="Hug L.A."/>
            <person name="Thomas B.C."/>
            <person name="Sharon I."/>
            <person name="Castelle C.J."/>
            <person name="Singh A."/>
            <person name="Wilkins M.J."/>
            <person name="Williams K.H."/>
            <person name="Banfield J.F."/>
        </authorList>
    </citation>
    <scope>NUCLEOTIDE SEQUENCE [LARGE SCALE GENOMIC DNA]</scope>
</reference>
<dbReference type="SUPFAM" id="SSF53335">
    <property type="entry name" value="S-adenosyl-L-methionine-dependent methyltransferases"/>
    <property type="match status" value="1"/>
</dbReference>
<dbReference type="AlphaFoldDB" id="A0A0G0KAA2"/>
<accession>A0A0G0KAA2</accession>
<dbReference type="EMBL" id="LBTJ01000033">
    <property type="protein sequence ID" value="KKQ37521.1"/>
    <property type="molecule type" value="Genomic_DNA"/>
</dbReference>
<organism evidence="2 3">
    <name type="scientific">Candidatus Roizmanbacteria bacterium GW2011_GWA2_37_7</name>
    <dbReference type="NCBI Taxonomy" id="1618481"/>
    <lineage>
        <taxon>Bacteria</taxon>
        <taxon>Candidatus Roizmaniibacteriota</taxon>
    </lineage>
</organism>
<comment type="caution">
    <text evidence="2">The sequence shown here is derived from an EMBL/GenBank/DDBJ whole genome shotgun (WGS) entry which is preliminary data.</text>
</comment>
<protein>
    <recommendedName>
        <fullName evidence="1">Methyltransferase domain-containing protein</fullName>
    </recommendedName>
</protein>
<dbReference type="Pfam" id="PF13847">
    <property type="entry name" value="Methyltransf_31"/>
    <property type="match status" value="1"/>
</dbReference>
<evidence type="ECO:0000313" key="2">
    <source>
        <dbReference type="EMBL" id="KKQ37521.1"/>
    </source>
</evidence>
<gene>
    <name evidence="2" type="ORF">US54_C0033G0008</name>
</gene>
<feature type="domain" description="Methyltransferase" evidence="1">
    <location>
        <begin position="55"/>
        <end position="127"/>
    </location>
</feature>
<evidence type="ECO:0000313" key="3">
    <source>
        <dbReference type="Proteomes" id="UP000034471"/>
    </source>
</evidence>
<dbReference type="CDD" id="cd02440">
    <property type="entry name" value="AdoMet_MTases"/>
    <property type="match status" value="1"/>
</dbReference>
<dbReference type="InterPro" id="IPR029063">
    <property type="entry name" value="SAM-dependent_MTases_sf"/>
</dbReference>